<feature type="compositionally biased region" description="Basic and acidic residues" evidence="3">
    <location>
        <begin position="23"/>
        <end position="38"/>
    </location>
</feature>
<evidence type="ECO:0000259" key="6">
    <source>
        <dbReference type="PROSITE" id="PS51391"/>
    </source>
</evidence>
<dbReference type="InterPro" id="IPR051485">
    <property type="entry name" value="SR-CTD_assoc_factor"/>
</dbReference>
<dbReference type="Gene3D" id="1.10.10.790">
    <property type="entry name" value="Surp module"/>
    <property type="match status" value="1"/>
</dbReference>
<dbReference type="InterPro" id="IPR035979">
    <property type="entry name" value="RBD_domain_sf"/>
</dbReference>
<dbReference type="PROSITE" id="PS50128">
    <property type="entry name" value="SURP"/>
    <property type="match status" value="1"/>
</dbReference>
<dbReference type="Gene3D" id="1.25.40.90">
    <property type="match status" value="1"/>
</dbReference>
<dbReference type="Pfam" id="PF01805">
    <property type="entry name" value="Surp"/>
    <property type="match status" value="1"/>
</dbReference>
<sequence length="522" mass="59821">MPLRANKVHSSVFDSVSTDDDAVGGRDNDELTAKEAGEKKKRRNLDVFLEELKRDQEQRRSHQEQHRSKRQNCGGRSSEAARENDPTEPPHGFRHGGIAADKGDDGVTTNLYLGSLHPRVDEQTLCMAFAKFGPIGSIKIMWPRTPEEHTRQRNSGFVSFMDRESAAKAFRAMNGEEFHGHVMRIAWGKRVPIPLQPVFVLDGSNPQRLPPTGHPFNATRPMQAGRMFANGAGLASRRDDEADCTILEVQVERPLEHRLVRLIHWTVEHVIKHGAEFECLLISKTHDDARFRFLTEHEMPEHVYYRWRMYSLLNGDTKSSWRDQMFFMYDQGPIWLPPKIERGEVYSKNASSVQVGESSSEAEEIAERRRDVLPRDRLGKRARDRLERRVRRVCRPENGVIAEAMSFAVKHAYAAKDVVDVIRRSLLGVDISPSDKLCKLMLISDILHNSSAQVVNAWRLRQTFEERLSEIFDDLAVSYRSIEARLKAEHFRKQVLAVLAVWEAWMMFPQETLGKLAAAFLH</sequence>
<dbReference type="InterPro" id="IPR000061">
    <property type="entry name" value="Surp"/>
</dbReference>
<evidence type="ECO:0000256" key="1">
    <source>
        <dbReference type="ARBA" id="ARBA00022884"/>
    </source>
</evidence>
<reference evidence="7" key="1">
    <citation type="submission" date="2022-07" db="EMBL/GenBank/DDBJ databases">
        <title>Phylogenomic reconstructions and comparative analyses of Kickxellomycotina fungi.</title>
        <authorList>
            <person name="Reynolds N.K."/>
            <person name="Stajich J.E."/>
            <person name="Barry K."/>
            <person name="Grigoriev I.V."/>
            <person name="Crous P."/>
            <person name="Smith M.E."/>
        </authorList>
    </citation>
    <scope>NUCLEOTIDE SEQUENCE</scope>
    <source>
        <strain evidence="7">IMI 214461</strain>
    </source>
</reference>
<organism evidence="7 8">
    <name type="scientific">Coemansia thaxteri</name>
    <dbReference type="NCBI Taxonomy" id="2663907"/>
    <lineage>
        <taxon>Eukaryota</taxon>
        <taxon>Fungi</taxon>
        <taxon>Fungi incertae sedis</taxon>
        <taxon>Zoopagomycota</taxon>
        <taxon>Kickxellomycotina</taxon>
        <taxon>Kickxellomycetes</taxon>
        <taxon>Kickxellales</taxon>
        <taxon>Kickxellaceae</taxon>
        <taxon>Coemansia</taxon>
    </lineage>
</organism>
<gene>
    <name evidence="7" type="ORF">H4R26_003585</name>
</gene>
<dbReference type="SUPFAM" id="SSF48464">
    <property type="entry name" value="ENTH/VHS domain"/>
    <property type="match status" value="1"/>
</dbReference>
<evidence type="ECO:0000256" key="3">
    <source>
        <dbReference type="SAM" id="MobiDB-lite"/>
    </source>
</evidence>
<dbReference type="Pfam" id="PF04818">
    <property type="entry name" value="CID"/>
    <property type="match status" value="1"/>
</dbReference>
<evidence type="ECO:0008006" key="9">
    <source>
        <dbReference type="Google" id="ProtNLM"/>
    </source>
</evidence>
<feature type="domain" description="SURP motif" evidence="5">
    <location>
        <begin position="262"/>
        <end position="305"/>
    </location>
</feature>
<dbReference type="GO" id="GO:0003723">
    <property type="term" value="F:RNA binding"/>
    <property type="evidence" value="ECO:0007669"/>
    <property type="project" value="UniProtKB-UniRule"/>
</dbReference>
<dbReference type="InterPro" id="IPR035967">
    <property type="entry name" value="SWAP/Surp_sf"/>
</dbReference>
<feature type="domain" description="CID" evidence="6">
    <location>
        <begin position="378"/>
        <end position="522"/>
    </location>
</feature>
<dbReference type="Proteomes" id="UP001150907">
    <property type="component" value="Unassembled WGS sequence"/>
</dbReference>
<feature type="region of interest" description="Disordered" evidence="3">
    <location>
        <begin position="1"/>
        <end position="104"/>
    </location>
</feature>
<name>A0A9W8EEH4_9FUNG</name>
<feature type="domain" description="RRM" evidence="4">
    <location>
        <begin position="109"/>
        <end position="190"/>
    </location>
</feature>
<proteinExistence type="predicted"/>
<dbReference type="SUPFAM" id="SSF109905">
    <property type="entry name" value="Surp module (SWAP domain)"/>
    <property type="match status" value="1"/>
</dbReference>
<dbReference type="Pfam" id="PF00076">
    <property type="entry name" value="RRM_1"/>
    <property type="match status" value="1"/>
</dbReference>
<dbReference type="InterPro" id="IPR008942">
    <property type="entry name" value="ENTH_VHS"/>
</dbReference>
<dbReference type="PANTHER" id="PTHR23140:SF0">
    <property type="entry name" value="U2 SNRNP-ASSOCIATED SURP MOTIF-CONTAINING PROTEIN"/>
    <property type="match status" value="1"/>
</dbReference>
<evidence type="ECO:0000259" key="4">
    <source>
        <dbReference type="PROSITE" id="PS50102"/>
    </source>
</evidence>
<dbReference type="GO" id="GO:0005634">
    <property type="term" value="C:nucleus"/>
    <property type="evidence" value="ECO:0007669"/>
    <property type="project" value="TreeGrafter"/>
</dbReference>
<dbReference type="InterPro" id="IPR012677">
    <property type="entry name" value="Nucleotide-bd_a/b_plait_sf"/>
</dbReference>
<evidence type="ECO:0000313" key="8">
    <source>
        <dbReference type="Proteomes" id="UP001150907"/>
    </source>
</evidence>
<dbReference type="InterPro" id="IPR000504">
    <property type="entry name" value="RRM_dom"/>
</dbReference>
<dbReference type="Gene3D" id="3.30.70.330">
    <property type="match status" value="1"/>
</dbReference>
<dbReference type="SUPFAM" id="SSF54928">
    <property type="entry name" value="RNA-binding domain, RBD"/>
    <property type="match status" value="1"/>
</dbReference>
<evidence type="ECO:0000313" key="7">
    <source>
        <dbReference type="EMBL" id="KAJ2002474.1"/>
    </source>
</evidence>
<dbReference type="OrthoDB" id="377209at2759"/>
<evidence type="ECO:0000259" key="5">
    <source>
        <dbReference type="PROSITE" id="PS50128"/>
    </source>
</evidence>
<dbReference type="GO" id="GO:0006396">
    <property type="term" value="P:RNA processing"/>
    <property type="evidence" value="ECO:0007669"/>
    <property type="project" value="InterPro"/>
</dbReference>
<comment type="caution">
    <text evidence="7">The sequence shown here is derived from an EMBL/GenBank/DDBJ whole genome shotgun (WGS) entry which is preliminary data.</text>
</comment>
<dbReference type="PROSITE" id="PS51391">
    <property type="entry name" value="CID"/>
    <property type="match status" value="1"/>
</dbReference>
<protein>
    <recommendedName>
        <fullName evidence="9">U2 snRNP-associated SURP motif-containing protein</fullName>
    </recommendedName>
</protein>
<dbReference type="AlphaFoldDB" id="A0A9W8EEH4"/>
<keyword evidence="1 2" id="KW-0694">RNA-binding</keyword>
<accession>A0A9W8EEH4</accession>
<dbReference type="SMART" id="SM00648">
    <property type="entry name" value="SWAP"/>
    <property type="match status" value="1"/>
</dbReference>
<dbReference type="PROSITE" id="PS50102">
    <property type="entry name" value="RRM"/>
    <property type="match status" value="1"/>
</dbReference>
<feature type="compositionally biased region" description="Basic and acidic residues" evidence="3">
    <location>
        <begin position="50"/>
        <end position="66"/>
    </location>
</feature>
<keyword evidence="8" id="KW-1185">Reference proteome</keyword>
<dbReference type="PANTHER" id="PTHR23140">
    <property type="entry name" value="RNA PROCESSING PROTEIN LD23810P"/>
    <property type="match status" value="1"/>
</dbReference>
<dbReference type="SMART" id="SM00582">
    <property type="entry name" value="RPR"/>
    <property type="match status" value="1"/>
</dbReference>
<dbReference type="InterPro" id="IPR006569">
    <property type="entry name" value="CID_dom"/>
</dbReference>
<dbReference type="EMBL" id="JANBQF010000298">
    <property type="protein sequence ID" value="KAJ2002474.1"/>
    <property type="molecule type" value="Genomic_DNA"/>
</dbReference>
<evidence type="ECO:0000256" key="2">
    <source>
        <dbReference type="PROSITE-ProRule" id="PRU00176"/>
    </source>
</evidence>
<dbReference type="SMART" id="SM00360">
    <property type="entry name" value="RRM"/>
    <property type="match status" value="1"/>
</dbReference>